<dbReference type="OrthoDB" id="1098070at2"/>
<sequence>MSYPVRYSTRAYTEYEEILEYVFENFGANVAAKIDRYFEEMIDHIAVNPYLYPYSNKKKNLRRCVISSQTTLYYRFNGEYVELASFRGNRMNPETLSL</sequence>
<evidence type="ECO:0000313" key="3">
    <source>
        <dbReference type="Proteomes" id="UP000036958"/>
    </source>
</evidence>
<keyword evidence="3" id="KW-1185">Reference proteome</keyword>
<gene>
    <name evidence="2" type="ORF">NC99_09900</name>
</gene>
<dbReference type="InterPro" id="IPR007712">
    <property type="entry name" value="RelE/ParE_toxin"/>
</dbReference>
<keyword evidence="1" id="KW-1277">Toxin-antitoxin system</keyword>
<dbReference type="RefSeq" id="WP_053180289.1">
    <property type="nucleotide sequence ID" value="NZ_LGIA01000041.1"/>
</dbReference>
<name>A0A0L8VDI2_9BACT</name>
<dbReference type="InterPro" id="IPR035093">
    <property type="entry name" value="RelE/ParE_toxin_dom_sf"/>
</dbReference>
<dbReference type="Gene3D" id="3.30.2310.20">
    <property type="entry name" value="RelE-like"/>
    <property type="match status" value="1"/>
</dbReference>
<reference evidence="3" key="1">
    <citation type="submission" date="2015-07" db="EMBL/GenBank/DDBJ databases">
        <title>Genome sequencing of Sunxiuqinia dokdonensis strain SK.</title>
        <authorList>
            <person name="Ahn S."/>
            <person name="Kim B.-C."/>
        </authorList>
    </citation>
    <scope>NUCLEOTIDE SEQUENCE [LARGE SCALE GENOMIC DNA]</scope>
    <source>
        <strain evidence="3">SK</strain>
    </source>
</reference>
<dbReference type="AlphaFoldDB" id="A0A0L8VDI2"/>
<accession>A0A0L8VDI2</accession>
<dbReference type="Pfam" id="PF05016">
    <property type="entry name" value="ParE_toxin"/>
    <property type="match status" value="1"/>
</dbReference>
<dbReference type="EMBL" id="LGIA01000041">
    <property type="protein sequence ID" value="KOH46212.1"/>
    <property type="molecule type" value="Genomic_DNA"/>
</dbReference>
<evidence type="ECO:0000313" key="2">
    <source>
        <dbReference type="EMBL" id="KOH46212.1"/>
    </source>
</evidence>
<organism evidence="2 3">
    <name type="scientific">Sunxiuqinia dokdonensis</name>
    <dbReference type="NCBI Taxonomy" id="1409788"/>
    <lineage>
        <taxon>Bacteria</taxon>
        <taxon>Pseudomonadati</taxon>
        <taxon>Bacteroidota</taxon>
        <taxon>Bacteroidia</taxon>
        <taxon>Marinilabiliales</taxon>
        <taxon>Prolixibacteraceae</taxon>
        <taxon>Sunxiuqinia</taxon>
    </lineage>
</organism>
<dbReference type="STRING" id="1409788.NC99_09900"/>
<protein>
    <recommendedName>
        <fullName evidence="4">Plasmid stabilization protein</fullName>
    </recommendedName>
</protein>
<proteinExistence type="predicted"/>
<evidence type="ECO:0008006" key="4">
    <source>
        <dbReference type="Google" id="ProtNLM"/>
    </source>
</evidence>
<comment type="caution">
    <text evidence="2">The sequence shown here is derived from an EMBL/GenBank/DDBJ whole genome shotgun (WGS) entry which is preliminary data.</text>
</comment>
<dbReference type="Proteomes" id="UP000036958">
    <property type="component" value="Unassembled WGS sequence"/>
</dbReference>
<evidence type="ECO:0000256" key="1">
    <source>
        <dbReference type="ARBA" id="ARBA00022649"/>
    </source>
</evidence>